<dbReference type="CDD" id="cd06593">
    <property type="entry name" value="GH31_xylosidase_YicI"/>
    <property type="match status" value="1"/>
</dbReference>
<dbReference type="PANTHER" id="PTHR19918">
    <property type="entry name" value="CELL DIVISION CYCLE 20 CDC20 FIZZY -RELATED"/>
    <property type="match status" value="1"/>
</dbReference>
<sequence length="1224" mass="137385">MLHADFGKRVRTVKSSAVKAKGKEPAHTSASVGHDQTSSSPNVSNQGTSSTHPSSTSRATFSTDVSVTPTTPQKRKHRDAYSDRFIPSRTTGVDLATKFSLKEDDAAPSTPRAKRKLPPGTNDAQRDEADKTYEALLRSELFNTTEYSDDNMLGSLSVSSPSQSSQNLFSYRTPKKRAAYTYGPGDSPTRDTYSLSPVGMDAQKLLLSPRKAPRFISKIPFKVLDAPELQGDFYLNLVDWSSTNVLGVGLGSCVYLWSAQTSKVTKLCDLSSSDQAKTDSVTSVSWMQRGTHVAIGTNKGYVQIWDAEKCKKVRTMVGHNHRVGALAWNDYVLSSGGRDSLIFHRDVRSPQPYFRELNYHKQEVCGLKWSDDNQLASGGNDNRLYVWDRYNAEPLYRFKEHTAAVKAIAWSPHQHGLLASGGGTADKKIRFWNTANGTMLNCIDTGSQICNLAWARTCNELVSTHGYSYSDSLVSNQIILWKYPTMQQVTTLTGLQRELNPRPPAPKAGIILLDHGAGHLSTMRIVKTPAGLLGCKIDEMHFTILVPLPFRGHETNALDNATDEPAYPPPEARMLVGKAEVVQCTMEETEMEVILETSAIALHIHKLDAHLEARTIDGTLYWSQRRSDLFTTDIIDTSVVQHHGRSGVFEAFDVRSQEEIFGLGERFDSVARKGRIVDFWNYDAIGTSNTRTYINVPYLWSTAGYGMFLNSSARTEWSVGVHEGQTLGFAIEDTLMDYFIIQGQGPKEIISSYQQYLTGRSPMPPIWSFGLWMSRNSYKSWEVVDGVIEGLKERQISADVLHLDTFWFKEDWNPDLRFDMERFASPQEKMAEYLKNGYRISLWQYPHAPPREDNELFLEGLEDKYFVTASKDSDKLYEYPEGTTGVWIDDVTIDFTNPKAHQWYTDQIKELARRGAAAFKTDFGEGAPEDGHYANMDGSKIHNLFSLIYNSAISESVRSVRPEECGFVWARSGTAGSQRYPVHWGGDSQVSWSGLYGTLKAALSIGLSGFPFFSHDIGGFIGRPTPELYIRWSQFGLLCSHSRTHGAGTENSREPWSFGEEANTIFKKFDDLRYSLLPYIYVMARKASQTGAPMVRALIYDFSSDKNTWHIDDQYMFGDALLVAPILESLDTRTTRDVYLPAGTWYDYWTKETIQSAGEVLPYTNVRLNTQNTVGNITRLEFYGQATEKIFETDVEILRVSRNGSVEIVKGPDSVVEDIKIEKF</sequence>
<protein>
    <submittedName>
        <fullName evidence="12">Uncharacterized protein</fullName>
    </submittedName>
</protein>
<accession>A0A261XZU7</accession>
<dbReference type="Pfam" id="PF01055">
    <property type="entry name" value="Glyco_hydro_31_2nd"/>
    <property type="match status" value="1"/>
</dbReference>
<keyword evidence="4" id="KW-0677">Repeat</keyword>
<feature type="domain" description="Glycoside hydrolase family 31 TIM barrel" evidence="8">
    <location>
        <begin position="762"/>
        <end position="1081"/>
    </location>
</feature>
<dbReference type="PANTHER" id="PTHR19918:SF1">
    <property type="entry name" value="FIZZY-RELATED PROTEIN HOMOLOG"/>
    <property type="match status" value="1"/>
</dbReference>
<evidence type="ECO:0000259" key="8">
    <source>
        <dbReference type="Pfam" id="PF01055"/>
    </source>
</evidence>
<keyword evidence="5" id="KW-0131">Cell cycle</keyword>
<dbReference type="InterPro" id="IPR011013">
    <property type="entry name" value="Gal_mutarotase_sf_dom"/>
</dbReference>
<dbReference type="InterPro" id="IPR025887">
    <property type="entry name" value="Glyco_hydro_31_N_dom"/>
</dbReference>
<dbReference type="Pfam" id="PF24807">
    <property type="entry name" value="WD40_CDC20-Fz"/>
    <property type="match status" value="1"/>
</dbReference>
<comment type="similarity">
    <text evidence="1">Belongs to the WD repeat CDC20/Fizzy family.</text>
</comment>
<dbReference type="GO" id="GO:0030246">
    <property type="term" value="F:carbohydrate binding"/>
    <property type="evidence" value="ECO:0007669"/>
    <property type="project" value="InterPro"/>
</dbReference>
<dbReference type="SUPFAM" id="SSF51011">
    <property type="entry name" value="Glycosyl hydrolase domain"/>
    <property type="match status" value="1"/>
</dbReference>
<dbReference type="SUPFAM" id="SSF51445">
    <property type="entry name" value="(Trans)glycosidases"/>
    <property type="match status" value="1"/>
</dbReference>
<dbReference type="EMBL" id="MVBO01000069">
    <property type="protein sequence ID" value="OZJ03784.1"/>
    <property type="molecule type" value="Genomic_DNA"/>
</dbReference>
<dbReference type="OrthoDB" id="10263272at2759"/>
<dbReference type="CDD" id="cd14752">
    <property type="entry name" value="GH31_N"/>
    <property type="match status" value="1"/>
</dbReference>
<evidence type="ECO:0000256" key="7">
    <source>
        <dbReference type="SAM" id="MobiDB-lite"/>
    </source>
</evidence>
<feature type="domain" description="Glycosyl hydrolase family 31 C-terminal" evidence="10">
    <location>
        <begin position="1091"/>
        <end position="1164"/>
    </location>
</feature>
<dbReference type="InterPro" id="IPR000322">
    <property type="entry name" value="Glyco_hydro_31_TIM"/>
</dbReference>
<dbReference type="SUPFAM" id="SSF50978">
    <property type="entry name" value="WD40 repeat-like"/>
    <property type="match status" value="1"/>
</dbReference>
<dbReference type="InterPro" id="IPR036322">
    <property type="entry name" value="WD40_repeat_dom_sf"/>
</dbReference>
<dbReference type="InterPro" id="IPR033010">
    <property type="entry name" value="Cdc20/Fizzy"/>
</dbReference>
<dbReference type="GO" id="GO:1905786">
    <property type="term" value="P:positive regulation of anaphase-promoting complex-dependent catabolic process"/>
    <property type="evidence" value="ECO:0007669"/>
    <property type="project" value="TreeGrafter"/>
</dbReference>
<dbReference type="Pfam" id="PF13802">
    <property type="entry name" value="Gal_mutarotas_2"/>
    <property type="match status" value="1"/>
</dbReference>
<evidence type="ECO:0000256" key="2">
    <source>
        <dbReference type="ARBA" id="ARBA00007806"/>
    </source>
</evidence>
<dbReference type="Pfam" id="PF21365">
    <property type="entry name" value="Glyco_hydro_31_3rd"/>
    <property type="match status" value="1"/>
</dbReference>
<feature type="domain" description="Glycoside hydrolase family 31 N-terminal" evidence="9">
    <location>
        <begin position="576"/>
        <end position="717"/>
    </location>
</feature>
<evidence type="ECO:0000259" key="9">
    <source>
        <dbReference type="Pfam" id="PF13802"/>
    </source>
</evidence>
<dbReference type="GO" id="GO:0031145">
    <property type="term" value="P:anaphase-promoting complex-dependent catabolic process"/>
    <property type="evidence" value="ECO:0007669"/>
    <property type="project" value="TreeGrafter"/>
</dbReference>
<dbReference type="PROSITE" id="PS50082">
    <property type="entry name" value="WD_REPEATS_2"/>
    <property type="match status" value="2"/>
</dbReference>
<dbReference type="Proteomes" id="UP000242875">
    <property type="component" value="Unassembled WGS sequence"/>
</dbReference>
<reference evidence="12 13" key="1">
    <citation type="journal article" date="2017" name="Mycologia">
        <title>Bifiguratus adelaidae, gen. et sp. nov., a new member of Mucoromycotina in endophytic and soil-dwelling habitats.</title>
        <authorList>
            <person name="Torres-Cruz T.J."/>
            <person name="Billingsley Tobias T.L."/>
            <person name="Almatruk M."/>
            <person name="Hesse C."/>
            <person name="Kuske C.R."/>
            <person name="Desiro A."/>
            <person name="Benucci G.M."/>
            <person name="Bonito G."/>
            <person name="Stajich J.E."/>
            <person name="Dunlap C."/>
            <person name="Arnold A.E."/>
            <person name="Porras-Alfaro A."/>
        </authorList>
    </citation>
    <scope>NUCLEOTIDE SEQUENCE [LARGE SCALE GENOMIC DNA]</scope>
    <source>
        <strain evidence="12 13">AZ0501</strain>
    </source>
</reference>
<evidence type="ECO:0000256" key="6">
    <source>
        <dbReference type="PROSITE-ProRule" id="PRU00221"/>
    </source>
</evidence>
<gene>
    <name evidence="12" type="ORF">BZG36_03472</name>
</gene>
<dbReference type="GO" id="GO:0004553">
    <property type="term" value="F:hydrolase activity, hydrolyzing O-glycosyl compounds"/>
    <property type="evidence" value="ECO:0007669"/>
    <property type="project" value="InterPro"/>
</dbReference>
<dbReference type="InterPro" id="IPR001680">
    <property type="entry name" value="WD40_rpt"/>
</dbReference>
<evidence type="ECO:0000256" key="4">
    <source>
        <dbReference type="ARBA" id="ARBA00022737"/>
    </source>
</evidence>
<dbReference type="GO" id="GO:0010997">
    <property type="term" value="F:anaphase-promoting complex binding"/>
    <property type="evidence" value="ECO:0007669"/>
    <property type="project" value="InterPro"/>
</dbReference>
<feature type="compositionally biased region" description="Polar residues" evidence="7">
    <location>
        <begin position="28"/>
        <end position="72"/>
    </location>
</feature>
<evidence type="ECO:0000313" key="12">
    <source>
        <dbReference type="EMBL" id="OZJ03784.1"/>
    </source>
</evidence>
<dbReference type="Gene3D" id="2.60.40.1760">
    <property type="entry name" value="glycosyl hydrolase (family 31)"/>
    <property type="match status" value="1"/>
</dbReference>
<organism evidence="12 13">
    <name type="scientific">Bifiguratus adelaidae</name>
    <dbReference type="NCBI Taxonomy" id="1938954"/>
    <lineage>
        <taxon>Eukaryota</taxon>
        <taxon>Fungi</taxon>
        <taxon>Fungi incertae sedis</taxon>
        <taxon>Mucoromycota</taxon>
        <taxon>Mucoromycotina</taxon>
        <taxon>Endogonomycetes</taxon>
        <taxon>Endogonales</taxon>
        <taxon>Endogonales incertae sedis</taxon>
        <taxon>Bifiguratus</taxon>
    </lineage>
</organism>
<dbReference type="SMART" id="SM00320">
    <property type="entry name" value="WD40"/>
    <property type="match status" value="4"/>
</dbReference>
<dbReference type="InterPro" id="IPR015943">
    <property type="entry name" value="WD40/YVTN_repeat-like_dom_sf"/>
</dbReference>
<comment type="similarity">
    <text evidence="2">Belongs to the glycosyl hydrolase 31 family.</text>
</comment>
<evidence type="ECO:0000256" key="3">
    <source>
        <dbReference type="ARBA" id="ARBA00022574"/>
    </source>
</evidence>
<dbReference type="GO" id="GO:1990757">
    <property type="term" value="F:ubiquitin ligase activator activity"/>
    <property type="evidence" value="ECO:0007669"/>
    <property type="project" value="TreeGrafter"/>
</dbReference>
<evidence type="ECO:0000259" key="11">
    <source>
        <dbReference type="Pfam" id="PF24807"/>
    </source>
</evidence>
<dbReference type="AlphaFoldDB" id="A0A261XZU7"/>
<feature type="domain" description="CDC20/Fizzy WD40" evidence="11">
    <location>
        <begin position="224"/>
        <end position="496"/>
    </location>
</feature>
<dbReference type="SUPFAM" id="SSF74650">
    <property type="entry name" value="Galactose mutarotase-like"/>
    <property type="match status" value="1"/>
</dbReference>
<keyword evidence="3 6" id="KW-0853">WD repeat</keyword>
<feature type="repeat" description="WD" evidence="6">
    <location>
        <begin position="357"/>
        <end position="397"/>
    </location>
</feature>
<comment type="caution">
    <text evidence="12">The sequence shown here is derived from an EMBL/GenBank/DDBJ whole genome shotgun (WGS) entry which is preliminary data.</text>
</comment>
<dbReference type="GO" id="GO:0005975">
    <property type="term" value="P:carbohydrate metabolic process"/>
    <property type="evidence" value="ECO:0007669"/>
    <property type="project" value="InterPro"/>
</dbReference>
<evidence type="ECO:0000256" key="1">
    <source>
        <dbReference type="ARBA" id="ARBA00006445"/>
    </source>
</evidence>
<name>A0A261XZU7_9FUNG</name>
<evidence type="ECO:0000313" key="13">
    <source>
        <dbReference type="Proteomes" id="UP000242875"/>
    </source>
</evidence>
<dbReference type="PROSITE" id="PS50294">
    <property type="entry name" value="WD_REPEATS_REGION"/>
    <property type="match status" value="1"/>
</dbReference>
<feature type="repeat" description="WD" evidence="6">
    <location>
        <begin position="274"/>
        <end position="315"/>
    </location>
</feature>
<dbReference type="Gene3D" id="2.130.10.10">
    <property type="entry name" value="YVTN repeat-like/Quinoprotein amine dehydrogenase"/>
    <property type="match status" value="1"/>
</dbReference>
<dbReference type="Gene3D" id="3.20.20.80">
    <property type="entry name" value="Glycosidases"/>
    <property type="match status" value="1"/>
</dbReference>
<evidence type="ECO:0000256" key="5">
    <source>
        <dbReference type="ARBA" id="ARBA00023306"/>
    </source>
</evidence>
<dbReference type="InterPro" id="IPR013780">
    <property type="entry name" value="Glyco_hydro_b"/>
</dbReference>
<feature type="region of interest" description="Disordered" evidence="7">
    <location>
        <begin position="1"/>
        <end position="128"/>
    </location>
</feature>
<dbReference type="InterPro" id="IPR056150">
    <property type="entry name" value="WD40_CDC20-Fz"/>
</dbReference>
<dbReference type="Gene3D" id="2.60.40.1180">
    <property type="entry name" value="Golgi alpha-mannosidase II"/>
    <property type="match status" value="1"/>
</dbReference>
<dbReference type="InterPro" id="IPR017853">
    <property type="entry name" value="GH"/>
</dbReference>
<evidence type="ECO:0000259" key="10">
    <source>
        <dbReference type="Pfam" id="PF21365"/>
    </source>
</evidence>
<dbReference type="GO" id="GO:0005680">
    <property type="term" value="C:anaphase-promoting complex"/>
    <property type="evidence" value="ECO:0007669"/>
    <property type="project" value="TreeGrafter"/>
</dbReference>
<keyword evidence="13" id="KW-1185">Reference proteome</keyword>
<dbReference type="InterPro" id="IPR048395">
    <property type="entry name" value="Glyco_hydro_31_C"/>
</dbReference>
<proteinExistence type="inferred from homology"/>